<feature type="region of interest" description="Disordered" evidence="4">
    <location>
        <begin position="171"/>
        <end position="222"/>
    </location>
</feature>
<evidence type="ECO:0000256" key="2">
    <source>
        <dbReference type="ARBA" id="ARBA00022737"/>
    </source>
</evidence>
<evidence type="ECO:0000259" key="5">
    <source>
        <dbReference type="Pfam" id="PF13229"/>
    </source>
</evidence>
<name>A0A089Z029_STRGA</name>
<gene>
    <name evidence="7" type="ORF">SGLAU_16230</name>
</gene>
<dbReference type="InterPro" id="IPR051550">
    <property type="entry name" value="SCF-Subunits/Alg-Epimerases"/>
</dbReference>
<dbReference type="InterPro" id="IPR000157">
    <property type="entry name" value="TIR_dom"/>
</dbReference>
<dbReference type="InterPro" id="IPR022441">
    <property type="entry name" value="Para_beta_helix_rpt-2"/>
</dbReference>
<dbReference type="InterPro" id="IPR035897">
    <property type="entry name" value="Toll_tir_struct_dom_sf"/>
</dbReference>
<feature type="domain" description="Right handed beta helix" evidence="5">
    <location>
        <begin position="293"/>
        <end position="432"/>
    </location>
</feature>
<evidence type="ECO:0000259" key="6">
    <source>
        <dbReference type="Pfam" id="PF13676"/>
    </source>
</evidence>
<keyword evidence="2" id="KW-0677">Repeat</keyword>
<proteinExistence type="predicted"/>
<dbReference type="SUPFAM" id="SSF52200">
    <property type="entry name" value="Toll/Interleukin receptor TIR domain"/>
    <property type="match status" value="1"/>
</dbReference>
<dbReference type="EMBL" id="CP009438">
    <property type="protein sequence ID" value="AIR99220.1"/>
    <property type="molecule type" value="Genomic_DNA"/>
</dbReference>
<feature type="compositionally biased region" description="Low complexity" evidence="4">
    <location>
        <begin position="203"/>
        <end position="214"/>
    </location>
</feature>
<dbReference type="eggNOG" id="COG3420">
    <property type="taxonomic scope" value="Bacteria"/>
</dbReference>
<comment type="pathway">
    <text evidence="1">Protein modification; protein ubiquitination.</text>
</comment>
<feature type="domain" description="TIR" evidence="6">
    <location>
        <begin position="25"/>
        <end position="140"/>
    </location>
</feature>
<dbReference type="Gene3D" id="3.40.50.10140">
    <property type="entry name" value="Toll/interleukin-1 receptor homology (TIR) domain"/>
    <property type="match status" value="1"/>
</dbReference>
<dbReference type="PANTHER" id="PTHR22990">
    <property type="entry name" value="F-BOX ONLY PROTEIN"/>
    <property type="match status" value="1"/>
</dbReference>
<dbReference type="Proteomes" id="UP000029482">
    <property type="component" value="Chromosome"/>
</dbReference>
<accession>A0A089Z029</accession>
<keyword evidence="8" id="KW-1185">Reference proteome</keyword>
<organism evidence="7 8">
    <name type="scientific">Streptomyces glaucescens</name>
    <dbReference type="NCBI Taxonomy" id="1907"/>
    <lineage>
        <taxon>Bacteria</taxon>
        <taxon>Bacillati</taxon>
        <taxon>Actinomycetota</taxon>
        <taxon>Actinomycetes</taxon>
        <taxon>Kitasatosporales</taxon>
        <taxon>Streptomycetaceae</taxon>
        <taxon>Streptomyces</taxon>
    </lineage>
</organism>
<dbReference type="SUPFAM" id="SSF51126">
    <property type="entry name" value="Pectin lyase-like"/>
    <property type="match status" value="1"/>
</dbReference>
<evidence type="ECO:0000313" key="7">
    <source>
        <dbReference type="EMBL" id="AIR99220.1"/>
    </source>
</evidence>
<dbReference type="InterPro" id="IPR006626">
    <property type="entry name" value="PbH1"/>
</dbReference>
<protein>
    <submittedName>
        <fullName evidence="7">Parallel beta-helix repeat-containing protein</fullName>
    </submittedName>
</protein>
<reference evidence="8" key="1">
    <citation type="journal article" date="2015" name="J. Biotechnol.">
        <title>Complete genome sequence of the actinobacterium Streptomyces glaucescens GLA.O (DSM 40922) consisting of a linear chromosome and one linear plasmid.</title>
        <authorList>
            <person name="Ortseifen V."/>
            <person name="Winkler A."/>
            <person name="Albersmeier A."/>
            <person name="Wendler S."/>
            <person name="Puhler A."/>
            <person name="Kalinowski J."/>
            <person name="Ruckert C."/>
        </authorList>
    </citation>
    <scope>NUCLEOTIDE SEQUENCE [LARGE SCALE GENOMIC DNA]</scope>
    <source>
        <strain evidence="8">DSM 40922 / GLA O</strain>
    </source>
</reference>
<dbReference type="Pfam" id="PF13229">
    <property type="entry name" value="Beta_helix"/>
    <property type="match status" value="1"/>
</dbReference>
<dbReference type="PANTHER" id="PTHR22990:SF20">
    <property type="entry name" value="F-BOX ONLY PROTEIN 11"/>
    <property type="match status" value="1"/>
</dbReference>
<dbReference type="InterPro" id="IPR039448">
    <property type="entry name" value="Beta_helix"/>
</dbReference>
<dbReference type="STRING" id="1907.SGLAU_16230"/>
<dbReference type="InterPro" id="IPR012334">
    <property type="entry name" value="Pectin_lyas_fold"/>
</dbReference>
<dbReference type="Pfam" id="PF13676">
    <property type="entry name" value="TIR_2"/>
    <property type="match status" value="1"/>
</dbReference>
<evidence type="ECO:0000256" key="3">
    <source>
        <dbReference type="ARBA" id="ARBA00022786"/>
    </source>
</evidence>
<evidence type="ECO:0000256" key="4">
    <source>
        <dbReference type="SAM" id="MobiDB-lite"/>
    </source>
</evidence>
<dbReference type="KEGG" id="sgu:SGLAU_16230"/>
<dbReference type="AlphaFoldDB" id="A0A089Z029"/>
<dbReference type="HOGENOM" id="CLU_558868_0_0_11"/>
<dbReference type="InterPro" id="IPR011050">
    <property type="entry name" value="Pectin_lyase_fold/virulence"/>
</dbReference>
<dbReference type="GO" id="GO:0007165">
    <property type="term" value="P:signal transduction"/>
    <property type="evidence" value="ECO:0007669"/>
    <property type="project" value="InterPro"/>
</dbReference>
<dbReference type="Gene3D" id="2.160.20.10">
    <property type="entry name" value="Single-stranded right-handed beta-helix, Pectin lyase-like"/>
    <property type="match status" value="1"/>
</dbReference>
<evidence type="ECO:0000313" key="8">
    <source>
        <dbReference type="Proteomes" id="UP000029482"/>
    </source>
</evidence>
<dbReference type="SMART" id="SM00710">
    <property type="entry name" value="PbH1"/>
    <property type="match status" value="7"/>
</dbReference>
<keyword evidence="3" id="KW-0833">Ubl conjugation pathway</keyword>
<sequence>MPVNPAAFMSYVRFDDQHDDGQLSQFRERLEAEVRAQTGEKFAIFQDRNDIDWGQNWQQRIDDTLDAVTLLLVIVTPSLFRSPACEAEIRRFLDREEKLGRRDLILPVYYIGAREMDDPAWRERSELAGVLHSRQHVDWRELRFEPFSSPVVRRAIAQLAKQMLDTFSRLPEQLPATPGRVATPPSGSAARRTETRGPATRQTGDTGAAAGSTAKSEPPTHVVDAFHRGDFTTVGEAIKAARPGDRIFVRPGLYEESLVVDKPLEIMGDGRREDIEIRAHDASALVFKASIGRVSNLTLRRVAGTGRSHGVTIFQGRLELEKCDISSDSLACVAIRDGADPRLRENKIHGGRQSGVFVFNNGLGTLEDNEIFGNQFSGVEIKTGSNPTLRRNQIFDNKVNGVYAYEGGLGRLENNGITGNGGVGVRIDEDSSTVLRHNNINRNHYEGVWIDGGSGGVFEDNDLTGNLGGPWDIAPDCEPNITRARNKE</sequence>
<evidence type="ECO:0000256" key="1">
    <source>
        <dbReference type="ARBA" id="ARBA00004906"/>
    </source>
</evidence>
<dbReference type="NCBIfam" id="TIGR03804">
    <property type="entry name" value="para_beta_helix"/>
    <property type="match status" value="1"/>
</dbReference>